<accession>A0A967EHL3</accession>
<proteinExistence type="predicted"/>
<evidence type="ECO:0000313" key="3">
    <source>
        <dbReference type="Proteomes" id="UP000639775"/>
    </source>
</evidence>
<evidence type="ECO:0000313" key="2">
    <source>
        <dbReference type="EMBL" id="NHQ76055.1"/>
    </source>
</evidence>
<dbReference type="Proteomes" id="UP000639775">
    <property type="component" value="Unassembled WGS sequence"/>
</dbReference>
<dbReference type="EMBL" id="JAAORB010000069">
    <property type="protein sequence ID" value="NHQ76055.1"/>
    <property type="molecule type" value="Genomic_DNA"/>
</dbReference>
<name>A0A967EHL3_9RHOB</name>
<gene>
    <name evidence="2" type="ORF">HAT86_16545</name>
</gene>
<comment type="caution">
    <text evidence="2">The sequence shown here is derived from an EMBL/GenBank/DDBJ whole genome shotgun (WGS) entry which is preliminary data.</text>
</comment>
<feature type="chain" id="PRO_5037397774" evidence="1">
    <location>
        <begin position="21"/>
        <end position="233"/>
    </location>
</feature>
<sequence length="233" mass="25476">MRRGICAVFGLIGLPFVCLAEPSPSGPFAARQPLFEMPKGPTGQARLASLFVDDRESGLFPALPRKDNTVLRQTGSKAARLHDLIARAEAGTMGYDAVQHGARIKPPKPPTDMSLQEIYDWITATPGQPHAIGRYQFIPATLRHSANRLDLPPETRFSPAVQDKLADLLLADAGFSKAKRGEIPPETFMLNLAKIWAGLPLPSGRSYYEGYAGNKATMDYEVYAQTVREILEG</sequence>
<dbReference type="AlphaFoldDB" id="A0A967EHL3"/>
<organism evidence="2 3">
    <name type="scientific">Roseovarius gahaiensis</name>
    <dbReference type="NCBI Taxonomy" id="2716691"/>
    <lineage>
        <taxon>Bacteria</taxon>
        <taxon>Pseudomonadati</taxon>
        <taxon>Pseudomonadota</taxon>
        <taxon>Alphaproteobacteria</taxon>
        <taxon>Rhodobacterales</taxon>
        <taxon>Roseobacteraceae</taxon>
        <taxon>Roseovarius</taxon>
    </lineage>
</organism>
<keyword evidence="3" id="KW-1185">Reference proteome</keyword>
<dbReference type="SUPFAM" id="SSF53955">
    <property type="entry name" value="Lysozyme-like"/>
    <property type="match status" value="1"/>
</dbReference>
<dbReference type="GO" id="GO:0016787">
    <property type="term" value="F:hydrolase activity"/>
    <property type="evidence" value="ECO:0007669"/>
    <property type="project" value="UniProtKB-KW"/>
</dbReference>
<protein>
    <submittedName>
        <fullName evidence="2">Glycoside hydrolase family 104 protein</fullName>
    </submittedName>
</protein>
<reference evidence="2" key="1">
    <citation type="submission" date="2020-03" db="EMBL/GenBank/DDBJ databases">
        <title>Roseovarius gahaiensis sp. nov., isolated from Gahai Saline Lake, China.</title>
        <authorList>
            <person name="Sun X."/>
        </authorList>
    </citation>
    <scope>NUCLEOTIDE SEQUENCE</scope>
    <source>
        <strain evidence="2">GH877</strain>
    </source>
</reference>
<dbReference type="InterPro" id="IPR023346">
    <property type="entry name" value="Lysozyme-like_dom_sf"/>
</dbReference>
<feature type="signal peptide" evidence="1">
    <location>
        <begin position="1"/>
        <end position="20"/>
    </location>
</feature>
<keyword evidence="2" id="KW-0378">Hydrolase</keyword>
<keyword evidence="1" id="KW-0732">Signal</keyword>
<evidence type="ECO:0000256" key="1">
    <source>
        <dbReference type="SAM" id="SignalP"/>
    </source>
</evidence>
<dbReference type="Gene3D" id="1.10.530.10">
    <property type="match status" value="1"/>
</dbReference>